<evidence type="ECO:0000313" key="1">
    <source>
        <dbReference type="EMBL" id="TFK60157.1"/>
    </source>
</evidence>
<gene>
    <name evidence="1" type="ORF">BDN72DRAFT_545681</name>
</gene>
<organism evidence="1 2">
    <name type="scientific">Pluteus cervinus</name>
    <dbReference type="NCBI Taxonomy" id="181527"/>
    <lineage>
        <taxon>Eukaryota</taxon>
        <taxon>Fungi</taxon>
        <taxon>Dikarya</taxon>
        <taxon>Basidiomycota</taxon>
        <taxon>Agaricomycotina</taxon>
        <taxon>Agaricomycetes</taxon>
        <taxon>Agaricomycetidae</taxon>
        <taxon>Agaricales</taxon>
        <taxon>Pluteineae</taxon>
        <taxon>Pluteaceae</taxon>
        <taxon>Pluteus</taxon>
    </lineage>
</organism>
<protein>
    <submittedName>
        <fullName evidence="1">Uncharacterized protein</fullName>
    </submittedName>
</protein>
<accession>A0ACD3A5P9</accession>
<name>A0ACD3A5P9_9AGAR</name>
<dbReference type="Proteomes" id="UP000308600">
    <property type="component" value="Unassembled WGS sequence"/>
</dbReference>
<dbReference type="EMBL" id="ML208822">
    <property type="protein sequence ID" value="TFK60157.1"/>
    <property type="molecule type" value="Genomic_DNA"/>
</dbReference>
<proteinExistence type="predicted"/>
<reference evidence="1 2" key="1">
    <citation type="journal article" date="2019" name="Nat. Ecol. Evol.">
        <title>Megaphylogeny resolves global patterns of mushroom evolution.</title>
        <authorList>
            <person name="Varga T."/>
            <person name="Krizsan K."/>
            <person name="Foldi C."/>
            <person name="Dima B."/>
            <person name="Sanchez-Garcia M."/>
            <person name="Sanchez-Ramirez S."/>
            <person name="Szollosi G.J."/>
            <person name="Szarkandi J.G."/>
            <person name="Papp V."/>
            <person name="Albert L."/>
            <person name="Andreopoulos W."/>
            <person name="Angelini C."/>
            <person name="Antonin V."/>
            <person name="Barry K.W."/>
            <person name="Bougher N.L."/>
            <person name="Buchanan P."/>
            <person name="Buyck B."/>
            <person name="Bense V."/>
            <person name="Catcheside P."/>
            <person name="Chovatia M."/>
            <person name="Cooper J."/>
            <person name="Damon W."/>
            <person name="Desjardin D."/>
            <person name="Finy P."/>
            <person name="Geml J."/>
            <person name="Haridas S."/>
            <person name="Hughes K."/>
            <person name="Justo A."/>
            <person name="Karasinski D."/>
            <person name="Kautmanova I."/>
            <person name="Kiss B."/>
            <person name="Kocsube S."/>
            <person name="Kotiranta H."/>
            <person name="LaButti K.M."/>
            <person name="Lechner B.E."/>
            <person name="Liimatainen K."/>
            <person name="Lipzen A."/>
            <person name="Lukacs Z."/>
            <person name="Mihaltcheva S."/>
            <person name="Morgado L.N."/>
            <person name="Niskanen T."/>
            <person name="Noordeloos M.E."/>
            <person name="Ohm R.A."/>
            <person name="Ortiz-Santana B."/>
            <person name="Ovrebo C."/>
            <person name="Racz N."/>
            <person name="Riley R."/>
            <person name="Savchenko A."/>
            <person name="Shiryaev A."/>
            <person name="Soop K."/>
            <person name="Spirin V."/>
            <person name="Szebenyi C."/>
            <person name="Tomsovsky M."/>
            <person name="Tulloss R.E."/>
            <person name="Uehling J."/>
            <person name="Grigoriev I.V."/>
            <person name="Vagvolgyi C."/>
            <person name="Papp T."/>
            <person name="Martin F.M."/>
            <person name="Miettinen O."/>
            <person name="Hibbett D.S."/>
            <person name="Nagy L.G."/>
        </authorList>
    </citation>
    <scope>NUCLEOTIDE SEQUENCE [LARGE SCALE GENOMIC DNA]</scope>
    <source>
        <strain evidence="1 2">NL-1719</strain>
    </source>
</reference>
<sequence>MTHGLTTTTCFQVVTPPLTKRVVPFFFRVSFSLFFCRFPRLPHRISFFLCFPFPFKCSVRVTVTTTITCTVLLFPSLSSFFIDTLPDFILFFRIHALLHVHHPLLYSYTLTFLQLHVLYQLTYKFFFILASFHVFSALSLFSVCLSVDCIAIQLHNHLNYQYQSDIVRLA</sequence>
<keyword evidence="2" id="KW-1185">Reference proteome</keyword>
<evidence type="ECO:0000313" key="2">
    <source>
        <dbReference type="Proteomes" id="UP000308600"/>
    </source>
</evidence>